<dbReference type="InterPro" id="IPR050680">
    <property type="entry name" value="YpeA/RimI_acetyltransf"/>
</dbReference>
<dbReference type="Gene3D" id="3.40.630.30">
    <property type="match status" value="1"/>
</dbReference>
<organism evidence="4 5">
    <name type="scientific">Bacillus salacetis</name>
    <dbReference type="NCBI Taxonomy" id="2315464"/>
    <lineage>
        <taxon>Bacteria</taxon>
        <taxon>Bacillati</taxon>
        <taxon>Bacillota</taxon>
        <taxon>Bacilli</taxon>
        <taxon>Bacillales</taxon>
        <taxon>Bacillaceae</taxon>
        <taxon>Bacillus</taxon>
    </lineage>
</organism>
<keyword evidence="2" id="KW-0012">Acyltransferase</keyword>
<proteinExistence type="predicted"/>
<dbReference type="OrthoDB" id="1897483at2"/>
<dbReference type="SUPFAM" id="SSF55729">
    <property type="entry name" value="Acyl-CoA N-acyltransferases (Nat)"/>
    <property type="match status" value="1"/>
</dbReference>
<name>A0A3A1R5M1_9BACI</name>
<dbReference type="InterPro" id="IPR000182">
    <property type="entry name" value="GNAT_dom"/>
</dbReference>
<comment type="caution">
    <text evidence="4">The sequence shown here is derived from an EMBL/GenBank/DDBJ whole genome shotgun (WGS) entry which is preliminary data.</text>
</comment>
<sequence>MPNSIAGTYIIRNYRDPDADQISNIDFITMLAYRYNGDYEPRNIFCAVDSEGTILGVGHIVPDPAWLAIEAGGKSDDFVYKLKLDIFLNEEISVPESLPHDLYDHLLSRAKDLRARHRGKCVRISHTIPAVDKKEMDFYISKGFDTHRTHLVMKRDLTKEIPDFPLPEGLIVKRWGMETQAEEEQYLAAEAKGDLFGVSWSLNYLRWTKNGEEWNTFTVFNGNDVAGSVMTWGLGEGRSATENIFVLPEWRRKGIAKAVITEALKFLKAKGKTEATLGVFGDNGKAISLYESLGYRMLAVMLEFGLDI</sequence>
<dbReference type="PROSITE" id="PS51186">
    <property type="entry name" value="GNAT"/>
    <property type="match status" value="1"/>
</dbReference>
<dbReference type="AlphaFoldDB" id="A0A3A1R5M1"/>
<protein>
    <submittedName>
        <fullName evidence="4">GNAT family N-acetyltransferase</fullName>
    </submittedName>
</protein>
<reference evidence="4 5" key="1">
    <citation type="submission" date="2018-09" db="EMBL/GenBank/DDBJ databases">
        <title>Bacillus saliacetes sp. nov., isolated from Thai shrimp paste (Ka-pi).</title>
        <authorList>
            <person name="Daroonpunt R."/>
            <person name="Tanasupawat S."/>
            <person name="Yiamsombut S."/>
        </authorList>
    </citation>
    <scope>NUCLEOTIDE SEQUENCE [LARGE SCALE GENOMIC DNA]</scope>
    <source>
        <strain evidence="4 5">SKP7-4</strain>
    </source>
</reference>
<gene>
    <name evidence="4" type="ORF">D3H55_09005</name>
</gene>
<dbReference type="RefSeq" id="WP_119546581.1">
    <property type="nucleotide sequence ID" value="NZ_QXIR01000010.1"/>
</dbReference>
<dbReference type="Pfam" id="PF00583">
    <property type="entry name" value="Acetyltransf_1"/>
    <property type="match status" value="1"/>
</dbReference>
<keyword evidence="5" id="KW-1185">Reference proteome</keyword>
<dbReference type="InterPro" id="IPR016181">
    <property type="entry name" value="Acyl_CoA_acyltransferase"/>
</dbReference>
<dbReference type="EMBL" id="QXIR01000010">
    <property type="protein sequence ID" value="RIW34643.1"/>
    <property type="molecule type" value="Genomic_DNA"/>
</dbReference>
<dbReference type="CDD" id="cd04301">
    <property type="entry name" value="NAT_SF"/>
    <property type="match status" value="1"/>
</dbReference>
<evidence type="ECO:0000256" key="2">
    <source>
        <dbReference type="ARBA" id="ARBA00023315"/>
    </source>
</evidence>
<accession>A0A3A1R5M1</accession>
<evidence type="ECO:0000313" key="4">
    <source>
        <dbReference type="EMBL" id="RIW34643.1"/>
    </source>
</evidence>
<evidence type="ECO:0000259" key="3">
    <source>
        <dbReference type="PROSITE" id="PS51186"/>
    </source>
</evidence>
<feature type="domain" description="N-acetyltransferase" evidence="3">
    <location>
        <begin position="152"/>
        <end position="308"/>
    </location>
</feature>
<evidence type="ECO:0000256" key="1">
    <source>
        <dbReference type="ARBA" id="ARBA00022679"/>
    </source>
</evidence>
<keyword evidence="1 4" id="KW-0808">Transferase</keyword>
<evidence type="ECO:0000313" key="5">
    <source>
        <dbReference type="Proteomes" id="UP000265801"/>
    </source>
</evidence>
<dbReference type="GO" id="GO:0016747">
    <property type="term" value="F:acyltransferase activity, transferring groups other than amino-acyl groups"/>
    <property type="evidence" value="ECO:0007669"/>
    <property type="project" value="InterPro"/>
</dbReference>
<dbReference type="PANTHER" id="PTHR43420:SF12">
    <property type="entry name" value="N-ACETYLTRANSFERASE DOMAIN-CONTAINING PROTEIN"/>
    <property type="match status" value="1"/>
</dbReference>
<dbReference type="Proteomes" id="UP000265801">
    <property type="component" value="Unassembled WGS sequence"/>
</dbReference>
<dbReference type="PANTHER" id="PTHR43420">
    <property type="entry name" value="ACETYLTRANSFERASE"/>
    <property type="match status" value="1"/>
</dbReference>